<feature type="region of interest" description="Disordered" evidence="1">
    <location>
        <begin position="1"/>
        <end position="28"/>
    </location>
</feature>
<sequence length="108" mass="12445">MKSSCGNNVSTSKMGCTAPQHSNPLANTKNGVFVEDTKEISCTLFESNYATSLKRRKDFDENSRRRELILDDAESLNQRMGEYRRQKKTGRYIHIFDTDSDDEEDLEQ</sequence>
<accession>A0AAD2FTN6</accession>
<dbReference type="EMBL" id="CAKOGP040001814">
    <property type="protein sequence ID" value="CAJ1952867.1"/>
    <property type="molecule type" value="Genomic_DNA"/>
</dbReference>
<gene>
    <name evidence="2" type="ORF">CYCCA115_LOCUS13756</name>
</gene>
<reference evidence="2" key="1">
    <citation type="submission" date="2023-08" db="EMBL/GenBank/DDBJ databases">
        <authorList>
            <person name="Audoor S."/>
            <person name="Bilcke G."/>
        </authorList>
    </citation>
    <scope>NUCLEOTIDE SEQUENCE</scope>
</reference>
<dbReference type="Proteomes" id="UP001295423">
    <property type="component" value="Unassembled WGS sequence"/>
</dbReference>
<name>A0AAD2FTN6_9STRA</name>
<evidence type="ECO:0000256" key="1">
    <source>
        <dbReference type="SAM" id="MobiDB-lite"/>
    </source>
</evidence>
<proteinExistence type="predicted"/>
<dbReference type="AlphaFoldDB" id="A0AAD2FTN6"/>
<evidence type="ECO:0000313" key="3">
    <source>
        <dbReference type="Proteomes" id="UP001295423"/>
    </source>
</evidence>
<keyword evidence="3" id="KW-1185">Reference proteome</keyword>
<protein>
    <submittedName>
        <fullName evidence="2">Uncharacterized protein</fullName>
    </submittedName>
</protein>
<comment type="caution">
    <text evidence="2">The sequence shown here is derived from an EMBL/GenBank/DDBJ whole genome shotgun (WGS) entry which is preliminary data.</text>
</comment>
<organism evidence="2 3">
    <name type="scientific">Cylindrotheca closterium</name>
    <dbReference type="NCBI Taxonomy" id="2856"/>
    <lineage>
        <taxon>Eukaryota</taxon>
        <taxon>Sar</taxon>
        <taxon>Stramenopiles</taxon>
        <taxon>Ochrophyta</taxon>
        <taxon>Bacillariophyta</taxon>
        <taxon>Bacillariophyceae</taxon>
        <taxon>Bacillariophycidae</taxon>
        <taxon>Bacillariales</taxon>
        <taxon>Bacillariaceae</taxon>
        <taxon>Cylindrotheca</taxon>
    </lineage>
</organism>
<evidence type="ECO:0000313" key="2">
    <source>
        <dbReference type="EMBL" id="CAJ1952867.1"/>
    </source>
</evidence>